<evidence type="ECO:0000313" key="5">
    <source>
        <dbReference type="Proteomes" id="UP000834106"/>
    </source>
</evidence>
<dbReference type="GO" id="GO:0004252">
    <property type="term" value="F:serine-type endopeptidase activity"/>
    <property type="evidence" value="ECO:0007669"/>
    <property type="project" value="InterPro"/>
</dbReference>
<gene>
    <name evidence="4" type="ORF">FPE_LOCUS34077</name>
</gene>
<sequence>MGAGQVNPNGALNPGLIYDATPQDYISQLCSMNYTQQQIKTITRSSNTCSNPSSDLNYPSFIVFYTNGTTTKLVQKFQRTVTNVGDRVATYKVKVTAPEGSIVNIYPTTLVFGERFQKRSYTVTISYQGNSSGEVTFGSLIWVEDNGKYAVRSPIVVSPVIKTWSPFV</sequence>
<dbReference type="Gene3D" id="2.60.40.2310">
    <property type="match status" value="1"/>
</dbReference>
<dbReference type="Pfam" id="PF17766">
    <property type="entry name" value="fn3_6"/>
    <property type="match status" value="1"/>
</dbReference>
<keyword evidence="5" id="KW-1185">Reference proteome</keyword>
<organism evidence="4 5">
    <name type="scientific">Fraxinus pennsylvanica</name>
    <dbReference type="NCBI Taxonomy" id="56036"/>
    <lineage>
        <taxon>Eukaryota</taxon>
        <taxon>Viridiplantae</taxon>
        <taxon>Streptophyta</taxon>
        <taxon>Embryophyta</taxon>
        <taxon>Tracheophyta</taxon>
        <taxon>Spermatophyta</taxon>
        <taxon>Magnoliopsida</taxon>
        <taxon>eudicotyledons</taxon>
        <taxon>Gunneridae</taxon>
        <taxon>Pentapetalae</taxon>
        <taxon>asterids</taxon>
        <taxon>lamiids</taxon>
        <taxon>Lamiales</taxon>
        <taxon>Oleaceae</taxon>
        <taxon>Oleeae</taxon>
        <taxon>Fraxinus</taxon>
    </lineage>
</organism>
<dbReference type="AlphaFoldDB" id="A0AAD2AEE4"/>
<name>A0AAD2AEE4_9LAMI</name>
<dbReference type="EMBL" id="OU503057">
    <property type="protein sequence ID" value="CAI9786647.1"/>
    <property type="molecule type" value="Genomic_DNA"/>
</dbReference>
<dbReference type="InterPro" id="IPR041469">
    <property type="entry name" value="Subtilisin-like_FN3"/>
</dbReference>
<dbReference type="InterPro" id="IPR045051">
    <property type="entry name" value="SBT"/>
</dbReference>
<dbReference type="Proteomes" id="UP000834106">
    <property type="component" value="Chromosome 22"/>
</dbReference>
<accession>A0AAD2AEE4</accession>
<dbReference type="Gene3D" id="3.40.50.200">
    <property type="entry name" value="Peptidase S8/S53 domain"/>
    <property type="match status" value="1"/>
</dbReference>
<comment type="similarity">
    <text evidence="1">Belongs to the peptidase S8 family.</text>
</comment>
<dbReference type="InterPro" id="IPR036852">
    <property type="entry name" value="Peptidase_S8/S53_dom_sf"/>
</dbReference>
<proteinExistence type="inferred from homology"/>
<keyword evidence="2" id="KW-0732">Signal</keyword>
<protein>
    <recommendedName>
        <fullName evidence="3">Subtilisin-like protease fibronectin type-III domain-containing protein</fullName>
    </recommendedName>
</protein>
<evidence type="ECO:0000259" key="3">
    <source>
        <dbReference type="Pfam" id="PF17766"/>
    </source>
</evidence>
<evidence type="ECO:0000256" key="1">
    <source>
        <dbReference type="ARBA" id="ARBA00011073"/>
    </source>
</evidence>
<evidence type="ECO:0000256" key="2">
    <source>
        <dbReference type="ARBA" id="ARBA00022729"/>
    </source>
</evidence>
<reference evidence="4" key="1">
    <citation type="submission" date="2023-05" db="EMBL/GenBank/DDBJ databases">
        <authorList>
            <person name="Huff M."/>
        </authorList>
    </citation>
    <scope>NUCLEOTIDE SEQUENCE</scope>
</reference>
<dbReference type="PANTHER" id="PTHR10795">
    <property type="entry name" value="PROPROTEIN CONVERTASE SUBTILISIN/KEXIN"/>
    <property type="match status" value="1"/>
</dbReference>
<dbReference type="GO" id="GO:0006508">
    <property type="term" value="P:proteolysis"/>
    <property type="evidence" value="ECO:0007669"/>
    <property type="project" value="InterPro"/>
</dbReference>
<feature type="domain" description="Subtilisin-like protease fibronectin type-III" evidence="3">
    <location>
        <begin position="55"/>
        <end position="157"/>
    </location>
</feature>
<evidence type="ECO:0000313" key="4">
    <source>
        <dbReference type="EMBL" id="CAI9786647.1"/>
    </source>
</evidence>